<comment type="subcellular location">
    <subcellularLocation>
        <location evidence="1 11">Cell outer membrane</location>
        <topology evidence="1 11">Multi-pass membrane protein</topology>
    </subcellularLocation>
</comment>
<evidence type="ECO:0000256" key="9">
    <source>
        <dbReference type="ARBA" id="ARBA00023136"/>
    </source>
</evidence>
<keyword evidence="6" id="KW-0408">Iron</keyword>
<evidence type="ECO:0000256" key="6">
    <source>
        <dbReference type="ARBA" id="ARBA00023004"/>
    </source>
</evidence>
<name>A0A7W6DI04_9SPHN</name>
<dbReference type="Proteomes" id="UP000552757">
    <property type="component" value="Unassembled WGS sequence"/>
</dbReference>
<feature type="domain" description="TonB-dependent receptor plug" evidence="15">
    <location>
        <begin position="60"/>
        <end position="166"/>
    </location>
</feature>
<evidence type="ECO:0000256" key="8">
    <source>
        <dbReference type="ARBA" id="ARBA00023077"/>
    </source>
</evidence>
<sequence>MKIKFALLAGCVFSAAWIGGAPARAQSAQQPQSAESPSSIASDADMSTIVVTARRRTEDLSRIPLTVSAFSSETLQRKSILSTFDLTRVTPGLNISLSGSSVNPVIAIRGQSRGLAGPGTPGVLTYFNEVPLPSYGSLISTYDMDNIQVLKGPQGTLFGRNAIGGAVLTYSRKPTYELGGYVEAEYASFNSLRLEGAINLPIIADKLAVRIAGQSSSTDGFTKTFVYSPYILTGPFNAAPGSLIGDARNYGELDNKGLRVSVLAEPVEGVSSVTVLDYFRSRGNAPIVYQGPFPGGEPAIYASSPAELNTLGLGGLLIPTFLCGTSPSCDIDLANLYAKDNPRRSAYTNMLPDGKTSIFGISNTTTIDFSDQIRLKNIFAYRTAKDDHNTDIDGTAMAIVDVVDRVRLQQITEELQLSGEAFNQKLKYVFGGFYYEEKPNGIGGREADGISVFNGLNVTTNINYQHETTKALYGQIDYDLSNIVKGLGVTAGYRYSWDKTYGCVYVADYSLALGGTPPRIGEYGFLPTEEQCKTGDFTPDPNAAPGTTIAENFSQKSRKGTYTLALNWQATPDLLLYATTRRGYRPGGYNSPTLPAPIASVQTFEAETLTDVEIGTKGRYSFGGIGGNFSVALFRGKDKDYQYYQTTTGIPGLVSGGLILNKADLIIKGFEGDFSIRPFRGLTLGTNFSYTKVSVDKLTIPPAVLAAYEAAGAGDQVEITSVFFQPKWQVNVNLSYDYPERILGGQLGFNVDYHYQSKYLGGEIFIDPYETVDARISLSKLYDDRVTVSVFARNLFNELYAVGPSSSSAGTGAISYVMAAPRTFGGSVRFNF</sequence>
<evidence type="ECO:0000259" key="14">
    <source>
        <dbReference type="Pfam" id="PF00593"/>
    </source>
</evidence>
<keyword evidence="3 11" id="KW-1134">Transmembrane beta strand</keyword>
<evidence type="ECO:0000259" key="15">
    <source>
        <dbReference type="Pfam" id="PF07715"/>
    </source>
</evidence>
<evidence type="ECO:0000313" key="16">
    <source>
        <dbReference type="EMBL" id="MBB3983122.1"/>
    </source>
</evidence>
<keyword evidence="16" id="KW-0675">Receptor</keyword>
<dbReference type="Pfam" id="PF07715">
    <property type="entry name" value="Plug"/>
    <property type="match status" value="1"/>
</dbReference>
<evidence type="ECO:0000256" key="4">
    <source>
        <dbReference type="ARBA" id="ARBA00022496"/>
    </source>
</evidence>
<dbReference type="GO" id="GO:0006826">
    <property type="term" value="P:iron ion transport"/>
    <property type="evidence" value="ECO:0007669"/>
    <property type="project" value="UniProtKB-KW"/>
</dbReference>
<dbReference type="InterPro" id="IPR000531">
    <property type="entry name" value="Beta-barrel_TonB"/>
</dbReference>
<reference evidence="16 17" key="1">
    <citation type="submission" date="2020-08" db="EMBL/GenBank/DDBJ databases">
        <title>Genomic Encyclopedia of Type Strains, Phase IV (KMG-IV): sequencing the most valuable type-strain genomes for metagenomic binning, comparative biology and taxonomic classification.</title>
        <authorList>
            <person name="Goeker M."/>
        </authorList>
    </citation>
    <scope>NUCLEOTIDE SEQUENCE [LARGE SCALE GENOMIC DNA]</scope>
    <source>
        <strain evidence="16 17">DSM 29348</strain>
    </source>
</reference>
<dbReference type="GO" id="GO:0009279">
    <property type="term" value="C:cell outer membrane"/>
    <property type="evidence" value="ECO:0007669"/>
    <property type="project" value="UniProtKB-SubCell"/>
</dbReference>
<dbReference type="AlphaFoldDB" id="A0A7W6DI04"/>
<keyword evidence="7" id="KW-0406">Ion transport</keyword>
<comment type="similarity">
    <text evidence="11 12">Belongs to the TonB-dependent receptor family.</text>
</comment>
<keyword evidence="13" id="KW-0732">Signal</keyword>
<evidence type="ECO:0000256" key="11">
    <source>
        <dbReference type="PROSITE-ProRule" id="PRU01360"/>
    </source>
</evidence>
<evidence type="ECO:0000256" key="7">
    <source>
        <dbReference type="ARBA" id="ARBA00023065"/>
    </source>
</evidence>
<dbReference type="PROSITE" id="PS52016">
    <property type="entry name" value="TONB_DEPENDENT_REC_3"/>
    <property type="match status" value="1"/>
</dbReference>
<evidence type="ECO:0000256" key="10">
    <source>
        <dbReference type="ARBA" id="ARBA00023237"/>
    </source>
</evidence>
<dbReference type="InterPro" id="IPR039426">
    <property type="entry name" value="TonB-dep_rcpt-like"/>
</dbReference>
<keyword evidence="5 11" id="KW-0812">Transmembrane</keyword>
<organism evidence="16 17">
    <name type="scientific">Sphingobium fontiphilum</name>
    <dbReference type="NCBI Taxonomy" id="944425"/>
    <lineage>
        <taxon>Bacteria</taxon>
        <taxon>Pseudomonadati</taxon>
        <taxon>Pseudomonadota</taxon>
        <taxon>Alphaproteobacteria</taxon>
        <taxon>Sphingomonadales</taxon>
        <taxon>Sphingomonadaceae</taxon>
        <taxon>Sphingobium</taxon>
    </lineage>
</organism>
<keyword evidence="9 11" id="KW-0472">Membrane</keyword>
<keyword evidence="4" id="KW-0410">Iron transport</keyword>
<gene>
    <name evidence="16" type="ORF">GGR44_002809</name>
</gene>
<dbReference type="InterPro" id="IPR036942">
    <property type="entry name" value="Beta-barrel_TonB_sf"/>
</dbReference>
<comment type="caution">
    <text evidence="16">The sequence shown here is derived from an EMBL/GenBank/DDBJ whole genome shotgun (WGS) entry which is preliminary data.</text>
</comment>
<keyword evidence="8 12" id="KW-0798">TonB box</keyword>
<dbReference type="SUPFAM" id="SSF56935">
    <property type="entry name" value="Porins"/>
    <property type="match status" value="1"/>
</dbReference>
<dbReference type="RefSeq" id="WP_183956145.1">
    <property type="nucleotide sequence ID" value="NZ_JACIEB010000007.1"/>
</dbReference>
<dbReference type="Gene3D" id="2.40.170.20">
    <property type="entry name" value="TonB-dependent receptor, beta-barrel domain"/>
    <property type="match status" value="2"/>
</dbReference>
<keyword evidence="10 11" id="KW-0998">Cell outer membrane</keyword>
<dbReference type="PANTHER" id="PTHR32552:SF81">
    <property type="entry name" value="TONB-DEPENDENT OUTER MEMBRANE RECEPTOR"/>
    <property type="match status" value="1"/>
</dbReference>
<protein>
    <submittedName>
        <fullName evidence="16">Iron complex outermembrane receptor protein</fullName>
    </submittedName>
</protein>
<feature type="signal peptide" evidence="13">
    <location>
        <begin position="1"/>
        <end position="23"/>
    </location>
</feature>
<evidence type="ECO:0000313" key="17">
    <source>
        <dbReference type="Proteomes" id="UP000552757"/>
    </source>
</evidence>
<proteinExistence type="inferred from homology"/>
<dbReference type="EMBL" id="JACIEB010000007">
    <property type="protein sequence ID" value="MBB3983122.1"/>
    <property type="molecule type" value="Genomic_DNA"/>
</dbReference>
<dbReference type="Pfam" id="PF00593">
    <property type="entry name" value="TonB_dep_Rec_b-barrel"/>
    <property type="match status" value="1"/>
</dbReference>
<dbReference type="PANTHER" id="PTHR32552">
    <property type="entry name" value="FERRICHROME IRON RECEPTOR-RELATED"/>
    <property type="match status" value="1"/>
</dbReference>
<accession>A0A7W6DI04</accession>
<evidence type="ECO:0000256" key="1">
    <source>
        <dbReference type="ARBA" id="ARBA00004571"/>
    </source>
</evidence>
<evidence type="ECO:0000256" key="2">
    <source>
        <dbReference type="ARBA" id="ARBA00022448"/>
    </source>
</evidence>
<evidence type="ECO:0000256" key="5">
    <source>
        <dbReference type="ARBA" id="ARBA00022692"/>
    </source>
</evidence>
<feature type="domain" description="TonB-dependent receptor-like beta-barrel" evidence="14">
    <location>
        <begin position="341"/>
        <end position="795"/>
    </location>
</feature>
<dbReference type="InterPro" id="IPR012910">
    <property type="entry name" value="Plug_dom"/>
</dbReference>
<keyword evidence="17" id="KW-1185">Reference proteome</keyword>
<evidence type="ECO:0000256" key="3">
    <source>
        <dbReference type="ARBA" id="ARBA00022452"/>
    </source>
</evidence>
<feature type="chain" id="PRO_5030517622" evidence="13">
    <location>
        <begin position="24"/>
        <end position="832"/>
    </location>
</feature>
<keyword evidence="2 11" id="KW-0813">Transport</keyword>
<evidence type="ECO:0000256" key="12">
    <source>
        <dbReference type="RuleBase" id="RU003357"/>
    </source>
</evidence>
<evidence type="ECO:0000256" key="13">
    <source>
        <dbReference type="SAM" id="SignalP"/>
    </source>
</evidence>